<gene>
    <name evidence="18" type="ORF">MNBD_IGNAVI01-2041</name>
</gene>
<evidence type="ECO:0000256" key="11">
    <source>
        <dbReference type="ARBA" id="ARBA00022842"/>
    </source>
</evidence>
<comment type="pathway">
    <text evidence="15">Amino-acid biosynthesis.</text>
</comment>
<organism evidence="18">
    <name type="scientific">hydrothermal vent metagenome</name>
    <dbReference type="NCBI Taxonomy" id="652676"/>
    <lineage>
        <taxon>unclassified sequences</taxon>
        <taxon>metagenomes</taxon>
        <taxon>ecological metagenomes</taxon>
    </lineage>
</organism>
<dbReference type="EMBL" id="UOGD01000081">
    <property type="protein sequence ID" value="VAX17623.1"/>
    <property type="molecule type" value="Genomic_DNA"/>
</dbReference>
<comment type="cofactor">
    <cofactor evidence="2">
        <name>Mg(2+)</name>
        <dbReference type="ChEBI" id="CHEBI:18420"/>
    </cofactor>
</comment>
<proteinExistence type="inferred from homology"/>
<dbReference type="SUPFAM" id="SSF53659">
    <property type="entry name" value="Isocitrate/Isopropylmalate dehydrogenase-like"/>
    <property type="match status" value="1"/>
</dbReference>
<evidence type="ECO:0000256" key="8">
    <source>
        <dbReference type="ARBA" id="ARBA00022490"/>
    </source>
</evidence>
<evidence type="ECO:0000256" key="9">
    <source>
        <dbReference type="ARBA" id="ARBA00022605"/>
    </source>
</evidence>
<evidence type="ECO:0000256" key="1">
    <source>
        <dbReference type="ARBA" id="ARBA00001936"/>
    </source>
</evidence>
<dbReference type="FunFam" id="3.40.718.10:FF:000028">
    <property type="entry name" value="3-isopropylmalate dehydrogenase"/>
    <property type="match status" value="1"/>
</dbReference>
<dbReference type="GO" id="GO:0000287">
    <property type="term" value="F:magnesium ion binding"/>
    <property type="evidence" value="ECO:0007669"/>
    <property type="project" value="InterPro"/>
</dbReference>
<keyword evidence="7" id="KW-0432">Leucine biosynthesis</keyword>
<dbReference type="GO" id="GO:0005829">
    <property type="term" value="C:cytosol"/>
    <property type="evidence" value="ECO:0007669"/>
    <property type="project" value="TreeGrafter"/>
</dbReference>
<comment type="cofactor">
    <cofactor evidence="1">
        <name>Mn(2+)</name>
        <dbReference type="ChEBI" id="CHEBI:29035"/>
    </cofactor>
</comment>
<reference evidence="18" key="1">
    <citation type="submission" date="2018-06" db="EMBL/GenBank/DDBJ databases">
        <authorList>
            <person name="Zhirakovskaya E."/>
        </authorList>
    </citation>
    <scope>NUCLEOTIDE SEQUENCE</scope>
</reference>
<evidence type="ECO:0000256" key="10">
    <source>
        <dbReference type="ARBA" id="ARBA00022723"/>
    </source>
</evidence>
<evidence type="ECO:0000256" key="13">
    <source>
        <dbReference type="ARBA" id="ARBA00023027"/>
    </source>
</evidence>
<dbReference type="Pfam" id="PF00180">
    <property type="entry name" value="Iso_dh"/>
    <property type="match status" value="1"/>
</dbReference>
<dbReference type="GO" id="GO:0051287">
    <property type="term" value="F:NAD binding"/>
    <property type="evidence" value="ECO:0007669"/>
    <property type="project" value="InterPro"/>
</dbReference>
<dbReference type="PROSITE" id="PS00470">
    <property type="entry name" value="IDH_IMDH"/>
    <property type="match status" value="1"/>
</dbReference>
<dbReference type="AlphaFoldDB" id="A0A3B1BZ91"/>
<dbReference type="Gene3D" id="3.40.718.10">
    <property type="entry name" value="Isopropylmalate Dehydrogenase"/>
    <property type="match status" value="1"/>
</dbReference>
<dbReference type="InterPro" id="IPR004429">
    <property type="entry name" value="Isopropylmalate_DH"/>
</dbReference>
<keyword evidence="12 18" id="KW-0560">Oxidoreductase</keyword>
<keyword evidence="11" id="KW-0460">Magnesium</keyword>
<sequence>MATKIALLPGDGIGPEVMSAAVDVMKHVAERFNMEIETTEGLMGGCSYEEHGTPLTDETIEMCKRSDAVLLGAVGGYKWESLDHHLKPEAALLKLRKELGLFTNIRPAKVYPSFVNSSSLKEEVILGTDFVVFRELTGGIYFGKPSGYDENKGWNTMVYEKHEIERIARQAFEVARKRKKKLTSVDKANVLEVSQFWRKVVEEVGKDYPDVEVNNMYVDNTAMQVVRDPRQFDVIVTSNLFGDIISDIAGMITGSLGMLPSASIGEKYALYEPVHGSAPDIAGQNKANPIAMIASVGMMFDLSFGMTKAAQLIDKAIEKTLEHGYRTVDINFDNGNLVSTTKMAQMILDNFEIIYQEEHLGVFTL</sequence>
<name>A0A3B1BZ91_9ZZZZ</name>
<dbReference type="GO" id="GO:0009098">
    <property type="term" value="P:L-leucine biosynthetic process"/>
    <property type="evidence" value="ECO:0007669"/>
    <property type="project" value="UniProtKB-KW"/>
</dbReference>
<keyword evidence="8" id="KW-0963">Cytoplasm</keyword>
<evidence type="ECO:0000256" key="5">
    <source>
        <dbReference type="ARBA" id="ARBA00011738"/>
    </source>
</evidence>
<dbReference type="InterPro" id="IPR024084">
    <property type="entry name" value="IsoPropMal-DH-like_dom"/>
</dbReference>
<evidence type="ECO:0000256" key="16">
    <source>
        <dbReference type="ARBA" id="ARBA00033138"/>
    </source>
</evidence>
<evidence type="ECO:0000256" key="4">
    <source>
        <dbReference type="ARBA" id="ARBA00008319"/>
    </source>
</evidence>
<dbReference type="PANTHER" id="PTHR42979:SF1">
    <property type="entry name" value="3-ISOPROPYLMALATE DEHYDROGENASE"/>
    <property type="match status" value="1"/>
</dbReference>
<evidence type="ECO:0000313" key="18">
    <source>
        <dbReference type="EMBL" id="VAX17623.1"/>
    </source>
</evidence>
<dbReference type="EC" id="1.1.1.85" evidence="6"/>
<evidence type="ECO:0000256" key="6">
    <source>
        <dbReference type="ARBA" id="ARBA00013101"/>
    </source>
</evidence>
<dbReference type="HAMAP" id="MF_01033">
    <property type="entry name" value="LeuB_type1"/>
    <property type="match status" value="1"/>
</dbReference>
<evidence type="ECO:0000256" key="3">
    <source>
        <dbReference type="ARBA" id="ARBA00004496"/>
    </source>
</evidence>
<dbReference type="SMART" id="SM01329">
    <property type="entry name" value="Iso_dh"/>
    <property type="match status" value="1"/>
</dbReference>
<evidence type="ECO:0000256" key="2">
    <source>
        <dbReference type="ARBA" id="ARBA00001946"/>
    </source>
</evidence>
<keyword evidence="13" id="KW-0520">NAD</keyword>
<evidence type="ECO:0000256" key="7">
    <source>
        <dbReference type="ARBA" id="ARBA00022430"/>
    </source>
</evidence>
<evidence type="ECO:0000259" key="17">
    <source>
        <dbReference type="SMART" id="SM01329"/>
    </source>
</evidence>
<keyword evidence="10" id="KW-0479">Metal-binding</keyword>
<feature type="domain" description="Isopropylmalate dehydrogenase-like" evidence="17">
    <location>
        <begin position="4"/>
        <end position="347"/>
    </location>
</feature>
<dbReference type="PANTHER" id="PTHR42979">
    <property type="entry name" value="3-ISOPROPYLMALATE DEHYDROGENASE"/>
    <property type="match status" value="1"/>
</dbReference>
<dbReference type="InterPro" id="IPR019818">
    <property type="entry name" value="IsoCit/isopropylmalate_DH_CS"/>
</dbReference>
<keyword evidence="14" id="KW-0100">Branched-chain amino acid biosynthesis</keyword>
<keyword evidence="9" id="KW-0028">Amino-acid biosynthesis</keyword>
<comment type="similarity">
    <text evidence="4">Belongs to the isocitrate and isopropylmalate dehydrogenases family. LeuB type 1 subfamily.</text>
</comment>
<accession>A0A3B1BZ91</accession>
<comment type="subunit">
    <text evidence="5">Homodimer.</text>
</comment>
<dbReference type="GO" id="GO:0003862">
    <property type="term" value="F:3-isopropylmalate dehydrogenase activity"/>
    <property type="evidence" value="ECO:0007669"/>
    <property type="project" value="UniProtKB-EC"/>
</dbReference>
<comment type="subcellular location">
    <subcellularLocation>
        <location evidence="3">Cytoplasm</location>
    </subcellularLocation>
</comment>
<evidence type="ECO:0000256" key="12">
    <source>
        <dbReference type="ARBA" id="ARBA00023002"/>
    </source>
</evidence>
<evidence type="ECO:0000256" key="15">
    <source>
        <dbReference type="ARBA" id="ARBA00029440"/>
    </source>
</evidence>
<dbReference type="NCBIfam" id="TIGR00169">
    <property type="entry name" value="leuB"/>
    <property type="match status" value="1"/>
</dbReference>
<evidence type="ECO:0000256" key="14">
    <source>
        <dbReference type="ARBA" id="ARBA00023304"/>
    </source>
</evidence>
<protein>
    <recommendedName>
        <fullName evidence="6">3-isopropylmalate dehydrogenase</fullName>
        <ecNumber evidence="6">1.1.1.85</ecNumber>
    </recommendedName>
    <alternativeName>
        <fullName evidence="16">3-IPM-DH</fullName>
    </alternativeName>
</protein>